<name>A0A518CP34_9PLAN</name>
<dbReference type="Proteomes" id="UP000317178">
    <property type="component" value="Chromosome"/>
</dbReference>
<keyword evidence="2" id="KW-1185">Reference proteome</keyword>
<accession>A0A518CP34</accession>
<dbReference type="AlphaFoldDB" id="A0A518CP34"/>
<evidence type="ECO:0000313" key="1">
    <source>
        <dbReference type="EMBL" id="QDU80978.1"/>
    </source>
</evidence>
<gene>
    <name evidence="1" type="ORF">Pla110_27150</name>
</gene>
<evidence type="ECO:0000313" key="2">
    <source>
        <dbReference type="Proteomes" id="UP000317178"/>
    </source>
</evidence>
<protein>
    <submittedName>
        <fullName evidence="1">Uncharacterized protein</fullName>
    </submittedName>
</protein>
<sequence>MNPTLSEINESEREWINNNLGLTQALHSGETTG</sequence>
<reference evidence="1 2" key="1">
    <citation type="submission" date="2019-02" db="EMBL/GenBank/DDBJ databases">
        <title>Deep-cultivation of Planctomycetes and their phenomic and genomic characterization uncovers novel biology.</title>
        <authorList>
            <person name="Wiegand S."/>
            <person name="Jogler M."/>
            <person name="Boedeker C."/>
            <person name="Pinto D."/>
            <person name="Vollmers J."/>
            <person name="Rivas-Marin E."/>
            <person name="Kohn T."/>
            <person name="Peeters S.H."/>
            <person name="Heuer A."/>
            <person name="Rast P."/>
            <person name="Oberbeckmann S."/>
            <person name="Bunk B."/>
            <person name="Jeske O."/>
            <person name="Meyerdierks A."/>
            <person name="Storesund J.E."/>
            <person name="Kallscheuer N."/>
            <person name="Luecker S."/>
            <person name="Lage O.M."/>
            <person name="Pohl T."/>
            <person name="Merkel B.J."/>
            <person name="Hornburger P."/>
            <person name="Mueller R.-W."/>
            <person name="Bruemmer F."/>
            <person name="Labrenz M."/>
            <person name="Spormann A.M."/>
            <person name="Op den Camp H."/>
            <person name="Overmann J."/>
            <person name="Amann R."/>
            <person name="Jetten M.S.M."/>
            <person name="Mascher T."/>
            <person name="Medema M.H."/>
            <person name="Devos D.P."/>
            <person name="Kaster A.-K."/>
            <person name="Ovreas L."/>
            <person name="Rohde M."/>
            <person name="Galperin M.Y."/>
            <person name="Jogler C."/>
        </authorList>
    </citation>
    <scope>NUCLEOTIDE SEQUENCE [LARGE SCALE GENOMIC DNA]</scope>
    <source>
        <strain evidence="1 2">Pla110</strain>
    </source>
</reference>
<proteinExistence type="predicted"/>
<organism evidence="1 2">
    <name type="scientific">Polystyrenella longa</name>
    <dbReference type="NCBI Taxonomy" id="2528007"/>
    <lineage>
        <taxon>Bacteria</taxon>
        <taxon>Pseudomonadati</taxon>
        <taxon>Planctomycetota</taxon>
        <taxon>Planctomycetia</taxon>
        <taxon>Planctomycetales</taxon>
        <taxon>Planctomycetaceae</taxon>
        <taxon>Polystyrenella</taxon>
    </lineage>
</organism>
<dbReference type="EMBL" id="CP036281">
    <property type="protein sequence ID" value="QDU80978.1"/>
    <property type="molecule type" value="Genomic_DNA"/>
</dbReference>
<dbReference type="KEGG" id="plon:Pla110_27150"/>